<dbReference type="EMBL" id="JAGYPG010000002">
    <property type="protein sequence ID" value="MBS4195491.1"/>
    <property type="molecule type" value="Genomic_DNA"/>
</dbReference>
<keyword evidence="4" id="KW-0328">Glycosyltransferase</keyword>
<dbReference type="SUPFAM" id="SSF53448">
    <property type="entry name" value="Nucleotide-diphospho-sugar transferases"/>
    <property type="match status" value="1"/>
</dbReference>
<feature type="repeat" description="TPR" evidence="2">
    <location>
        <begin position="284"/>
        <end position="317"/>
    </location>
</feature>
<dbReference type="PROSITE" id="PS50005">
    <property type="entry name" value="TPR"/>
    <property type="match status" value="1"/>
</dbReference>
<evidence type="ECO:0000256" key="1">
    <source>
        <dbReference type="ARBA" id="ARBA00006739"/>
    </source>
</evidence>
<keyword evidence="4" id="KW-0808">Transferase</keyword>
<dbReference type="InterPro" id="IPR001173">
    <property type="entry name" value="Glyco_trans_2-like"/>
</dbReference>
<dbReference type="SMART" id="SM00028">
    <property type="entry name" value="TPR"/>
    <property type="match status" value="1"/>
</dbReference>
<gene>
    <name evidence="4" type="ORF">KHA97_10525</name>
</gene>
<dbReference type="GO" id="GO:0016757">
    <property type="term" value="F:glycosyltransferase activity"/>
    <property type="evidence" value="ECO:0007669"/>
    <property type="project" value="UniProtKB-KW"/>
</dbReference>
<dbReference type="AlphaFoldDB" id="A0A942TCQ3"/>
<keyword evidence="2" id="KW-0802">TPR repeat</keyword>
<dbReference type="PANTHER" id="PTHR43685:SF11">
    <property type="entry name" value="GLYCOSYLTRANSFERASE TAGX-RELATED"/>
    <property type="match status" value="1"/>
</dbReference>
<dbReference type="Pfam" id="PF00535">
    <property type="entry name" value="Glycos_transf_2"/>
    <property type="match status" value="1"/>
</dbReference>
<dbReference type="SUPFAM" id="SSF48452">
    <property type="entry name" value="TPR-like"/>
    <property type="match status" value="1"/>
</dbReference>
<feature type="domain" description="Glycosyltransferase 2-like" evidence="3">
    <location>
        <begin position="6"/>
        <end position="107"/>
    </location>
</feature>
<evidence type="ECO:0000313" key="4">
    <source>
        <dbReference type="EMBL" id="MBS4195491.1"/>
    </source>
</evidence>
<dbReference type="RefSeq" id="WP_213124706.1">
    <property type="nucleotide sequence ID" value="NZ_JAGYPG010000002.1"/>
</dbReference>
<protein>
    <submittedName>
        <fullName evidence="4">Glycosyltransferase</fullName>
        <ecNumber evidence="4">2.4.-.-</ecNumber>
    </submittedName>
</protein>
<proteinExistence type="inferred from homology"/>
<dbReference type="CDD" id="cd00761">
    <property type="entry name" value="Glyco_tranf_GTA_type"/>
    <property type="match status" value="1"/>
</dbReference>
<reference evidence="4 5" key="1">
    <citation type="submission" date="2021-05" db="EMBL/GenBank/DDBJ databases">
        <title>Novel Bacillus species.</title>
        <authorList>
            <person name="Liu G."/>
        </authorList>
    </citation>
    <scope>NUCLEOTIDE SEQUENCE [LARGE SCALE GENOMIC DNA]</scope>
    <source>
        <strain evidence="5">FJAT-49780</strain>
    </source>
</reference>
<evidence type="ECO:0000259" key="3">
    <source>
        <dbReference type="Pfam" id="PF00535"/>
    </source>
</evidence>
<keyword evidence="5" id="KW-1185">Reference proteome</keyword>
<dbReference type="Gene3D" id="3.90.550.10">
    <property type="entry name" value="Spore Coat Polysaccharide Biosynthesis Protein SpsA, Chain A"/>
    <property type="match status" value="1"/>
</dbReference>
<dbReference type="InterPro" id="IPR050834">
    <property type="entry name" value="Glycosyltransf_2"/>
</dbReference>
<comment type="caution">
    <text evidence="4">The sequence shown here is derived from an EMBL/GenBank/DDBJ whole genome shotgun (WGS) entry which is preliminary data.</text>
</comment>
<dbReference type="InterPro" id="IPR019734">
    <property type="entry name" value="TPR_rpt"/>
</dbReference>
<dbReference type="InterPro" id="IPR011990">
    <property type="entry name" value="TPR-like_helical_dom_sf"/>
</dbReference>
<dbReference type="Gene3D" id="1.25.40.10">
    <property type="entry name" value="Tetratricopeptide repeat domain"/>
    <property type="match status" value="1"/>
</dbReference>
<evidence type="ECO:0000256" key="2">
    <source>
        <dbReference type="PROSITE-ProRule" id="PRU00339"/>
    </source>
</evidence>
<name>A0A942TCQ3_9BACI</name>
<dbReference type="EC" id="2.4.-.-" evidence="4"/>
<evidence type="ECO:0000313" key="5">
    <source>
        <dbReference type="Proteomes" id="UP000681414"/>
    </source>
</evidence>
<sequence length="386" mass="45000">MTIAAVVPTYNSELYIEQTILSLCNQTLSFDQIIIVDDGSKDDTVEILKEMKEKFPIIKLIQMSNNSGAANARNIGVENTECEWILFMDSDDIAHPSLLEELTSHLEYLNSNNEEEIYNLVHSNSRHINEDGIFIDELLYGQEYNSKEAFGYLLLRNTITTSGVLINRDEFQKHGGFQKQYLYSEDWDLWLRLAENSGIAHVKKTLVDIRRHSKNLSRNIRNMLDYERKILENYSYDKIKTAIFKRSLPKLRNTCDYVALLYRLDQWDLGFHHLLSLEENETDAQLLFLKGLYFLKKERLNEAEKSFKNVIYIDPNDGASLNNLGVIKLLQGYEDVGHKFLDKSIALYPNYMDANHNLKLNSPYSIKDVKFTWRRLRSKLISYVSH</sequence>
<dbReference type="InterPro" id="IPR029044">
    <property type="entry name" value="Nucleotide-diphossugar_trans"/>
</dbReference>
<dbReference type="Proteomes" id="UP000681414">
    <property type="component" value="Unassembled WGS sequence"/>
</dbReference>
<accession>A0A942TCQ3</accession>
<comment type="similarity">
    <text evidence="1">Belongs to the glycosyltransferase 2 family.</text>
</comment>
<organism evidence="4 5">
    <name type="scientific">Lederbergia citri</name>
    <dbReference type="NCBI Taxonomy" id="2833580"/>
    <lineage>
        <taxon>Bacteria</taxon>
        <taxon>Bacillati</taxon>
        <taxon>Bacillota</taxon>
        <taxon>Bacilli</taxon>
        <taxon>Bacillales</taxon>
        <taxon>Bacillaceae</taxon>
        <taxon>Lederbergia</taxon>
    </lineage>
</organism>
<dbReference type="PANTHER" id="PTHR43685">
    <property type="entry name" value="GLYCOSYLTRANSFERASE"/>
    <property type="match status" value="1"/>
</dbReference>